<feature type="binding site" evidence="1">
    <location>
        <position position="282"/>
    </location>
    <ligand>
        <name>Mg(2+)</name>
        <dbReference type="ChEBI" id="CHEBI:18420"/>
        <label>1</label>
    </ligand>
</feature>
<dbReference type="SUPFAM" id="SSF101478">
    <property type="entry name" value="ADP-ribosylglycohydrolase"/>
    <property type="match status" value="1"/>
</dbReference>
<reference evidence="2" key="2">
    <citation type="journal article" date="2021" name="PeerJ">
        <title>Extensive microbial diversity within the chicken gut microbiome revealed by metagenomics and culture.</title>
        <authorList>
            <person name="Gilroy R."/>
            <person name="Ravi A."/>
            <person name="Getino M."/>
            <person name="Pursley I."/>
            <person name="Horton D.L."/>
            <person name="Alikhan N.F."/>
            <person name="Baker D."/>
            <person name="Gharbi K."/>
            <person name="Hall N."/>
            <person name="Watson M."/>
            <person name="Adriaenssens E.M."/>
            <person name="Foster-Nyarko E."/>
            <person name="Jarju S."/>
            <person name="Secka A."/>
            <person name="Antonio M."/>
            <person name="Oren A."/>
            <person name="Chaudhuri R.R."/>
            <person name="La Ragione R."/>
            <person name="Hildebrand F."/>
            <person name="Pallen M.J."/>
        </authorList>
    </citation>
    <scope>NUCLEOTIDE SEQUENCE</scope>
    <source>
        <strain evidence="2">ChiBcec7-5410</strain>
    </source>
</reference>
<dbReference type="Gene3D" id="2.60.120.560">
    <property type="entry name" value="Exo-inulinase, domain 1"/>
    <property type="match status" value="1"/>
</dbReference>
<sequence>MPDNYLEKLYAGWLGKIIGIRAGANIEGWTYEKIRDTYGELDGYPADFINFAADDDSNGPFFFLRGLKDSEVDYQLVPQNVADALLNYASFEHGFFWWGGYGVSTEHTAYLNLRSGIPAPQSGSIAQNGATVAEQIGGQIFIDSWGLVAPGNPELAAQYAKAAASVTHDGNGIYGGIFIAVAVSWAFVENDLERILDKASSFIPADCEYLRVVNAMRGFHRQHPDDWRAAFAYLKANFGYDKYPGNCHIIPNAGVVILALLYGNGDFTRTINICNMCGWDTDCNVANAGCITGVRNGLCGIDYDKWRKPINDLLIFSSVVGSLNILDIPYCASYTASLAYGIAGQQPDGAAWKDIFSTRMDSCHFEYPGSTHAIRTRTDGTVTIENSDEQAYTGARSLKICGTATGTPTAIYRQTYYQPEDFSDSRYDPSFSPVLYPGQTIRASVFSTEATGTVQMYAKDLHSGKLVLGEKVSIQPGQWITPQLAIPAMDGALLGEAGLLVECEQDWCIYLDDLVFDGKPNYSLVASAERMERYTFAHIPVSQFTTMKGLLRIEDDRLIHLSCADFGEAYTGRWDWKDYTAEFTVIPVNGKKWGVNVRVQGAMRSYAVTFGDGTLSLRKNQNGYRTLWEIPFNWQPGRRYDIRVQADGNTLTVWADGNLIRAYTDTDHPLLEGAAGISVSHGGHCCLDTMRIS</sequence>
<comment type="cofactor">
    <cofactor evidence="1">
        <name>Mg(2+)</name>
        <dbReference type="ChEBI" id="CHEBI:18420"/>
    </cofactor>
    <text evidence="1">Binds 2 magnesium ions per subunit.</text>
</comment>
<evidence type="ECO:0000313" key="2">
    <source>
        <dbReference type="EMBL" id="HIT95101.1"/>
    </source>
</evidence>
<dbReference type="AlphaFoldDB" id="A0A9D1H8B4"/>
<proteinExistence type="predicted"/>
<evidence type="ECO:0000256" key="1">
    <source>
        <dbReference type="PIRSR" id="PIRSR605502-1"/>
    </source>
</evidence>
<dbReference type="InterPro" id="IPR005502">
    <property type="entry name" value="Ribosyl_crysJ1"/>
</dbReference>
<evidence type="ECO:0000313" key="3">
    <source>
        <dbReference type="Proteomes" id="UP000824160"/>
    </source>
</evidence>
<dbReference type="Pfam" id="PF03747">
    <property type="entry name" value="ADP_ribosyl_GH"/>
    <property type="match status" value="1"/>
</dbReference>
<comment type="caution">
    <text evidence="2">The sequence shown here is derived from an EMBL/GenBank/DDBJ whole genome shotgun (WGS) entry which is preliminary data.</text>
</comment>
<gene>
    <name evidence="2" type="ORF">IAC43_07930</name>
</gene>
<keyword evidence="1" id="KW-0460">Magnesium</keyword>
<dbReference type="Gene3D" id="2.60.120.260">
    <property type="entry name" value="Galactose-binding domain-like"/>
    <property type="match status" value="1"/>
</dbReference>
<dbReference type="Proteomes" id="UP000824160">
    <property type="component" value="Unassembled WGS sequence"/>
</dbReference>
<dbReference type="EMBL" id="DVLW01000217">
    <property type="protein sequence ID" value="HIT95101.1"/>
    <property type="molecule type" value="Genomic_DNA"/>
</dbReference>
<dbReference type="InterPro" id="IPR036705">
    <property type="entry name" value="Ribosyl_crysJ1_sf"/>
</dbReference>
<protein>
    <submittedName>
        <fullName evidence="2">ADP-ribosylglycohydrolase family protein</fullName>
    </submittedName>
</protein>
<dbReference type="Gene3D" id="1.10.4080.10">
    <property type="entry name" value="ADP-ribosylation/Crystallin J1"/>
    <property type="match status" value="1"/>
</dbReference>
<organism evidence="2 3">
    <name type="scientific">Candidatus Faecivivens stercoripullorum</name>
    <dbReference type="NCBI Taxonomy" id="2840805"/>
    <lineage>
        <taxon>Bacteria</taxon>
        <taxon>Bacillati</taxon>
        <taxon>Bacillota</taxon>
        <taxon>Clostridia</taxon>
        <taxon>Eubacteriales</taxon>
        <taxon>Oscillospiraceae</taxon>
        <taxon>Oscillospiraceae incertae sedis</taxon>
        <taxon>Candidatus Faecivivens</taxon>
    </lineage>
</organism>
<name>A0A9D1H8B4_9FIRM</name>
<dbReference type="GO" id="GO:0046872">
    <property type="term" value="F:metal ion binding"/>
    <property type="evidence" value="ECO:0007669"/>
    <property type="project" value="UniProtKB-KW"/>
</dbReference>
<accession>A0A9D1H8B4</accession>
<keyword evidence="1" id="KW-0479">Metal-binding</keyword>
<feature type="binding site" evidence="1">
    <location>
        <position position="280"/>
    </location>
    <ligand>
        <name>Mg(2+)</name>
        <dbReference type="ChEBI" id="CHEBI:18420"/>
        <label>1</label>
    </ligand>
</feature>
<reference evidence="2" key="1">
    <citation type="submission" date="2020-10" db="EMBL/GenBank/DDBJ databases">
        <authorList>
            <person name="Gilroy R."/>
        </authorList>
    </citation>
    <scope>NUCLEOTIDE SEQUENCE</scope>
    <source>
        <strain evidence="2">ChiBcec7-5410</strain>
    </source>
</reference>